<dbReference type="AlphaFoldDB" id="A0A1M6DQR7"/>
<dbReference type="Proteomes" id="UP000184536">
    <property type="component" value="Unassembled WGS sequence"/>
</dbReference>
<reference evidence="2" key="1">
    <citation type="submission" date="2016-11" db="EMBL/GenBank/DDBJ databases">
        <authorList>
            <person name="Varghese N."/>
            <person name="Submissions S."/>
        </authorList>
    </citation>
    <scope>NUCLEOTIDE SEQUENCE [LARGE SCALE GENOMIC DNA]</scope>
    <source>
        <strain evidence="2">DSM 17957</strain>
    </source>
</reference>
<dbReference type="InterPro" id="IPR038713">
    <property type="entry name" value="Terminase_Gp1_N_sf"/>
</dbReference>
<dbReference type="Gene3D" id="1.10.10.1400">
    <property type="entry name" value="Terminase, small subunit, N-terminal DNA-binding domain, HTH motif"/>
    <property type="match status" value="1"/>
</dbReference>
<keyword evidence="2" id="KW-1185">Reference proteome</keyword>
<organism evidence="1 2">
    <name type="scientific">Geosporobacter subterraneus DSM 17957</name>
    <dbReference type="NCBI Taxonomy" id="1121919"/>
    <lineage>
        <taxon>Bacteria</taxon>
        <taxon>Bacillati</taxon>
        <taxon>Bacillota</taxon>
        <taxon>Clostridia</taxon>
        <taxon>Peptostreptococcales</taxon>
        <taxon>Thermotaleaceae</taxon>
        <taxon>Geosporobacter</taxon>
    </lineage>
</organism>
<sequence>MRKLTPKQEKFVQELIKGKSQREAYKLAYNASNMSDKVIDVRACELLKNSKVAVRYDELRSKLVQKAEEQAIMSAIEVLKEIESIAKDNISNYIDFRTEKTLVGYDEDGTAIFGYRPIVDMKDSRTINTKNISEVSIGANGQFKFKMYCRDTALYKLAELLGADVIKKAKQKLAEERFAHEKEIDGKRYW</sequence>
<protein>
    <submittedName>
        <fullName evidence="1">Terminase small subunit</fullName>
    </submittedName>
</protein>
<proteinExistence type="predicted"/>
<accession>A0A1M6DQR7</accession>
<gene>
    <name evidence="1" type="ORF">SAMN02745975_00541</name>
</gene>
<name>A0A1M6DQR7_9FIRM</name>
<dbReference type="EMBL" id="FQZV01000006">
    <property type="protein sequence ID" value="SHI75567.1"/>
    <property type="molecule type" value="Genomic_DNA"/>
</dbReference>
<dbReference type="STRING" id="1121919.SAMN02745975_00541"/>
<evidence type="ECO:0000313" key="2">
    <source>
        <dbReference type="Proteomes" id="UP000184536"/>
    </source>
</evidence>
<evidence type="ECO:0000313" key="1">
    <source>
        <dbReference type="EMBL" id="SHI75567.1"/>
    </source>
</evidence>
<dbReference type="RefSeq" id="WP_190014107.1">
    <property type="nucleotide sequence ID" value="NZ_FQZV01000006.1"/>
</dbReference>
<dbReference type="GO" id="GO:0051276">
    <property type="term" value="P:chromosome organization"/>
    <property type="evidence" value="ECO:0007669"/>
    <property type="project" value="InterPro"/>
</dbReference>
<dbReference type="InterPro" id="IPR005335">
    <property type="entry name" value="Terminase_ssu"/>
</dbReference>
<dbReference type="Pfam" id="PF03592">
    <property type="entry name" value="Terminase_2"/>
    <property type="match status" value="1"/>
</dbReference>